<comment type="function">
    <text evidence="8 9">Vacuolar effluxer which mediate the efflux of amino acids resulting from autophagic degradation. The release of autophagic amino acids allows the maintenance of protein synthesis and viability during nitrogen starvation.</text>
</comment>
<keyword evidence="5 9" id="KW-1133">Transmembrane helix</keyword>
<evidence type="ECO:0000256" key="4">
    <source>
        <dbReference type="ARBA" id="ARBA00022692"/>
    </source>
</evidence>
<keyword evidence="4 9" id="KW-0812">Transmembrane</keyword>
<feature type="transmembrane region" description="Helical" evidence="9">
    <location>
        <begin position="387"/>
        <end position="408"/>
    </location>
</feature>
<evidence type="ECO:0000256" key="5">
    <source>
        <dbReference type="ARBA" id="ARBA00022989"/>
    </source>
</evidence>
<dbReference type="PANTHER" id="PTHR23519">
    <property type="entry name" value="AUTOPHAGY-RELATED PROTEIN 22"/>
    <property type="match status" value="1"/>
</dbReference>
<dbReference type="EMBL" id="JAKLMC020000013">
    <property type="protein sequence ID" value="KAK5953002.1"/>
    <property type="molecule type" value="Genomic_DNA"/>
</dbReference>
<dbReference type="Pfam" id="PF11700">
    <property type="entry name" value="ATG22"/>
    <property type="match status" value="1"/>
</dbReference>
<evidence type="ECO:0000256" key="2">
    <source>
        <dbReference type="ARBA" id="ARBA00006978"/>
    </source>
</evidence>
<evidence type="ECO:0000256" key="8">
    <source>
        <dbReference type="ARBA" id="ARBA00024801"/>
    </source>
</evidence>
<feature type="transmembrane region" description="Helical" evidence="9">
    <location>
        <begin position="167"/>
        <end position="189"/>
    </location>
</feature>
<feature type="transmembrane region" description="Helical" evidence="9">
    <location>
        <begin position="227"/>
        <end position="249"/>
    </location>
</feature>
<keyword evidence="6 9" id="KW-0072">Autophagy</keyword>
<keyword evidence="3 9" id="KW-0813">Transport</keyword>
<dbReference type="GO" id="GO:0006865">
    <property type="term" value="P:amino acid transport"/>
    <property type="evidence" value="ECO:0007669"/>
    <property type="project" value="UniProtKB-KW"/>
</dbReference>
<dbReference type="Gene3D" id="1.20.1250.20">
    <property type="entry name" value="MFS general substrate transporter like domains"/>
    <property type="match status" value="1"/>
</dbReference>
<dbReference type="SUPFAM" id="SSF103473">
    <property type="entry name" value="MFS general substrate transporter"/>
    <property type="match status" value="1"/>
</dbReference>
<gene>
    <name evidence="11" type="ORF">OHC33_006124</name>
</gene>
<evidence type="ECO:0000313" key="12">
    <source>
        <dbReference type="Proteomes" id="UP001316803"/>
    </source>
</evidence>
<evidence type="ECO:0000256" key="7">
    <source>
        <dbReference type="ARBA" id="ARBA00023136"/>
    </source>
</evidence>
<keyword evidence="7 9" id="KW-0472">Membrane</keyword>
<accession>A0AAN8IMB2</accession>
<comment type="subcellular location">
    <subcellularLocation>
        <location evidence="1 9">Vacuole membrane</location>
        <topology evidence="1 9">Multi-pass membrane protein</topology>
    </subcellularLocation>
</comment>
<dbReference type="GO" id="GO:0005774">
    <property type="term" value="C:vacuolar membrane"/>
    <property type="evidence" value="ECO:0007669"/>
    <property type="project" value="UniProtKB-SubCell"/>
</dbReference>
<feature type="transmembrane region" description="Helical" evidence="9">
    <location>
        <begin position="321"/>
        <end position="344"/>
    </location>
</feature>
<dbReference type="AlphaFoldDB" id="A0AAN8IMB2"/>
<dbReference type="InterPro" id="IPR024671">
    <property type="entry name" value="Atg22-like"/>
</dbReference>
<comment type="caution">
    <text evidence="11">The sequence shown here is derived from an EMBL/GenBank/DDBJ whole genome shotgun (WGS) entry which is preliminary data.</text>
</comment>
<dbReference type="InterPro" id="IPR050495">
    <property type="entry name" value="ATG22/LtaA_families"/>
</dbReference>
<evidence type="ECO:0000256" key="6">
    <source>
        <dbReference type="ARBA" id="ARBA00023006"/>
    </source>
</evidence>
<organism evidence="11 12">
    <name type="scientific">Knufia fluminis</name>
    <dbReference type="NCBI Taxonomy" id="191047"/>
    <lineage>
        <taxon>Eukaryota</taxon>
        <taxon>Fungi</taxon>
        <taxon>Dikarya</taxon>
        <taxon>Ascomycota</taxon>
        <taxon>Pezizomycotina</taxon>
        <taxon>Eurotiomycetes</taxon>
        <taxon>Chaetothyriomycetidae</taxon>
        <taxon>Chaetothyriales</taxon>
        <taxon>Trichomeriaceae</taxon>
        <taxon>Knufia</taxon>
    </lineage>
</organism>
<feature type="transmembrane region" description="Helical" evidence="9">
    <location>
        <begin position="136"/>
        <end position="155"/>
    </location>
</feature>
<evidence type="ECO:0000313" key="11">
    <source>
        <dbReference type="EMBL" id="KAK5953002.1"/>
    </source>
</evidence>
<dbReference type="PANTHER" id="PTHR23519:SF5">
    <property type="entry name" value="AUTOPHAGY-RELATED PROTEIN"/>
    <property type="match status" value="1"/>
</dbReference>
<evidence type="ECO:0000256" key="3">
    <source>
        <dbReference type="ARBA" id="ARBA00022448"/>
    </source>
</evidence>
<proteinExistence type="inferred from homology"/>
<dbReference type="GO" id="GO:0006914">
    <property type="term" value="P:autophagy"/>
    <property type="evidence" value="ECO:0007669"/>
    <property type="project" value="UniProtKB-KW"/>
</dbReference>
<keyword evidence="12" id="KW-1185">Reference proteome</keyword>
<keyword evidence="9" id="KW-0926">Vacuole</keyword>
<feature type="region of interest" description="Disordered" evidence="10">
    <location>
        <begin position="13"/>
        <end position="43"/>
    </location>
</feature>
<comment type="similarity">
    <text evidence="2 9">Belongs to the ATG22 family.</text>
</comment>
<feature type="transmembrane region" description="Helical" evidence="9">
    <location>
        <begin position="489"/>
        <end position="509"/>
    </location>
</feature>
<dbReference type="Proteomes" id="UP001316803">
    <property type="component" value="Unassembled WGS sequence"/>
</dbReference>
<evidence type="ECO:0000256" key="10">
    <source>
        <dbReference type="SAM" id="MobiDB-lite"/>
    </source>
</evidence>
<reference evidence="11 12" key="1">
    <citation type="submission" date="2022-12" db="EMBL/GenBank/DDBJ databases">
        <title>Genomic features and morphological characterization of a novel Knufia sp. strain isolated from spacecraft assembly facility.</title>
        <authorList>
            <person name="Teixeira M."/>
            <person name="Chander A.M."/>
            <person name="Stajich J.E."/>
            <person name="Venkateswaran K."/>
        </authorList>
    </citation>
    <scope>NUCLEOTIDE SEQUENCE [LARGE SCALE GENOMIC DNA]</scope>
    <source>
        <strain evidence="11 12">FJI-L2-BK-P2</strain>
    </source>
</reference>
<feature type="transmembrane region" description="Helical" evidence="9">
    <location>
        <begin position="356"/>
        <end position="375"/>
    </location>
</feature>
<feature type="transmembrane region" description="Helical" evidence="9">
    <location>
        <begin position="102"/>
        <end position="124"/>
    </location>
</feature>
<sequence length="554" mass="62197">MSVANAGIAASAAYPEAEDAKGTEPELLEPANTPEDVRPIAPDQFDPRYETGKWETIAYYLYYVGNNGLTLFNFAPTSFQNFMYEAGGDSGMLNFFGRGRTINSIVLLCNGISFAIQVVLFLLLGSLADYGSWRPWILIFWSVVAFGLGFGWLGVHTENKWHVGVGLYMVGLIAYQMCITFWTAAFPGLARNTPEMRIKAEEYEAGEIDRDEYDFHDMMQRNRISNVAFIAQSAGEIIILAILVGILFALDVNASTANNDWGLSVLIAYCTAWWIVLAIPWFVLEKRRPGQKIPAGLNIITVLPWTLWRAVCQIWELKQTLLYLVGYFLLGDSLNTTVTVIATLQNSVVAYNTLTLTYLLIVGIAAQLIGIFGFWTIQKRFKLSTKVMFNAVMVGILVLDGWGMIGIWTQKFGFHNVWEFWLYQVFYGLFVCPWYSYSQIMISEVTPRGKEFLFFSLFSIMGKTSAFIGPIVSSAIIDASLSGNNSLPFYFLFGLTLLSLLLLAFFVNLKKSRVEQAAFLEREAAIKKRRASVMSGEDINSYEGKDRLGGRKKL</sequence>
<dbReference type="InterPro" id="IPR036259">
    <property type="entry name" value="MFS_trans_sf"/>
</dbReference>
<evidence type="ECO:0000256" key="1">
    <source>
        <dbReference type="ARBA" id="ARBA00004128"/>
    </source>
</evidence>
<keyword evidence="9" id="KW-0029">Amino-acid transport</keyword>
<feature type="transmembrane region" description="Helical" evidence="9">
    <location>
        <begin position="452"/>
        <end position="477"/>
    </location>
</feature>
<feature type="transmembrane region" description="Helical" evidence="9">
    <location>
        <begin position="420"/>
        <end position="440"/>
    </location>
</feature>
<name>A0AAN8IMB2_9EURO</name>
<feature type="transmembrane region" description="Helical" evidence="9">
    <location>
        <begin position="261"/>
        <end position="284"/>
    </location>
</feature>
<evidence type="ECO:0000256" key="9">
    <source>
        <dbReference type="RuleBase" id="RU363073"/>
    </source>
</evidence>
<protein>
    <recommendedName>
        <fullName evidence="9">Autophagy-related protein</fullName>
    </recommendedName>
</protein>